<dbReference type="EMBL" id="DVNG01000016">
    <property type="protein sequence ID" value="HIU49613.1"/>
    <property type="molecule type" value="Genomic_DNA"/>
</dbReference>
<feature type="chain" id="PRO_5038649335" evidence="2">
    <location>
        <begin position="24"/>
        <end position="312"/>
    </location>
</feature>
<reference evidence="3" key="2">
    <citation type="journal article" date="2021" name="PeerJ">
        <title>Extensive microbial diversity within the chicken gut microbiome revealed by metagenomics and culture.</title>
        <authorList>
            <person name="Gilroy R."/>
            <person name="Ravi A."/>
            <person name="Getino M."/>
            <person name="Pursley I."/>
            <person name="Horton D.L."/>
            <person name="Alikhan N.F."/>
            <person name="Baker D."/>
            <person name="Gharbi K."/>
            <person name="Hall N."/>
            <person name="Watson M."/>
            <person name="Adriaenssens E.M."/>
            <person name="Foster-Nyarko E."/>
            <person name="Jarju S."/>
            <person name="Secka A."/>
            <person name="Antonio M."/>
            <person name="Oren A."/>
            <person name="Chaudhuri R.R."/>
            <person name="La Ragione R."/>
            <person name="Hildebrand F."/>
            <person name="Pallen M.J."/>
        </authorList>
    </citation>
    <scope>NUCLEOTIDE SEQUENCE</scope>
    <source>
        <strain evidence="3">ChiGjej1B1-1684</strain>
    </source>
</reference>
<evidence type="ECO:0000256" key="2">
    <source>
        <dbReference type="SAM" id="SignalP"/>
    </source>
</evidence>
<keyword evidence="2" id="KW-0732">Signal</keyword>
<comment type="caution">
    <text evidence="3">The sequence shown here is derived from an EMBL/GenBank/DDBJ whole genome shotgun (WGS) entry which is preliminary data.</text>
</comment>
<organism evidence="3 4">
    <name type="scientific">Candidatus Limousia pullorum</name>
    <dbReference type="NCBI Taxonomy" id="2840860"/>
    <lineage>
        <taxon>Bacteria</taxon>
        <taxon>Bacillati</taxon>
        <taxon>Bacillota</taxon>
        <taxon>Clostridia</taxon>
        <taxon>Eubacteriales</taxon>
        <taxon>Oscillospiraceae</taxon>
        <taxon>Oscillospiraceae incertae sedis</taxon>
        <taxon>Candidatus Limousia</taxon>
    </lineage>
</organism>
<dbReference type="PANTHER" id="PTHR40590:SF1">
    <property type="entry name" value="CYTOPLASMIC PROTEIN"/>
    <property type="match status" value="1"/>
</dbReference>
<dbReference type="Proteomes" id="UP000824118">
    <property type="component" value="Unassembled WGS sequence"/>
</dbReference>
<evidence type="ECO:0000313" key="4">
    <source>
        <dbReference type="Proteomes" id="UP000824118"/>
    </source>
</evidence>
<sequence>MRKNRILALILTLVMVISLTACGSSKTSQIDPLMWIVKDGEGGCLYLMGTIHVGDERMETLPLKVTKTMDACDYLAVEFDILETENNTAGLLETMKSLMYTDGTTIKDHIDGEIYEDAKKIMEDSGIYNSALDYYVPIMWQQFVSEAFMQKTDLKAEYGADRALIEYANEKNIEVLDIESMELQMDMLRSLSPETQEYLLGASVLTTEDMYNKSLNAMYESWVDGDREKLETLVAADSGLTESVMNDEAKAAMDEYNEKMLTIRNQNMALAAERYIDGGATVLLAVGTAHMFGDDGIISLLESKGYTVEEWQ</sequence>
<dbReference type="AlphaFoldDB" id="A0A9D1S7T2"/>
<feature type="coiled-coil region" evidence="1">
    <location>
        <begin position="246"/>
        <end position="273"/>
    </location>
</feature>
<name>A0A9D1S7T2_9FIRM</name>
<accession>A0A9D1S7T2</accession>
<evidence type="ECO:0000256" key="1">
    <source>
        <dbReference type="SAM" id="Coils"/>
    </source>
</evidence>
<reference evidence="3" key="1">
    <citation type="submission" date="2020-10" db="EMBL/GenBank/DDBJ databases">
        <authorList>
            <person name="Gilroy R."/>
        </authorList>
    </citation>
    <scope>NUCLEOTIDE SEQUENCE</scope>
    <source>
        <strain evidence="3">ChiGjej1B1-1684</strain>
    </source>
</reference>
<dbReference type="PANTHER" id="PTHR40590">
    <property type="entry name" value="CYTOPLASMIC PROTEIN-RELATED"/>
    <property type="match status" value="1"/>
</dbReference>
<proteinExistence type="predicted"/>
<keyword evidence="1" id="KW-0175">Coiled coil</keyword>
<dbReference type="CDD" id="cd14789">
    <property type="entry name" value="Tiki"/>
    <property type="match status" value="1"/>
</dbReference>
<dbReference type="Pfam" id="PF01963">
    <property type="entry name" value="TraB_PrgY_gumN"/>
    <property type="match status" value="1"/>
</dbReference>
<dbReference type="InterPro" id="IPR002816">
    <property type="entry name" value="TraB/PrgY/GumN_fam"/>
</dbReference>
<feature type="signal peptide" evidence="2">
    <location>
        <begin position="1"/>
        <end position="23"/>
    </location>
</feature>
<dbReference type="InterPro" id="IPR047111">
    <property type="entry name" value="YbaP-like"/>
</dbReference>
<evidence type="ECO:0000313" key="3">
    <source>
        <dbReference type="EMBL" id="HIU49613.1"/>
    </source>
</evidence>
<dbReference type="PROSITE" id="PS51257">
    <property type="entry name" value="PROKAR_LIPOPROTEIN"/>
    <property type="match status" value="1"/>
</dbReference>
<gene>
    <name evidence="3" type="ORF">IAD22_01180</name>
</gene>
<protein>
    <submittedName>
        <fullName evidence="3">TraB/GumN family protein</fullName>
    </submittedName>
</protein>